<evidence type="ECO:0000259" key="1">
    <source>
        <dbReference type="Pfam" id="PF00561"/>
    </source>
</evidence>
<dbReference type="Gene3D" id="3.40.50.1820">
    <property type="entry name" value="alpha/beta hydrolase"/>
    <property type="match status" value="1"/>
</dbReference>
<dbReference type="STRING" id="314278.NB231_12234"/>
<name>A4BPK4_9GAMM</name>
<dbReference type="InterPro" id="IPR029058">
    <property type="entry name" value="AB_hydrolase_fold"/>
</dbReference>
<keyword evidence="3" id="KW-1185">Reference proteome</keyword>
<comment type="caution">
    <text evidence="2">The sequence shown here is derived from an EMBL/GenBank/DDBJ whole genome shotgun (WGS) entry which is preliminary data.</text>
</comment>
<dbReference type="EMBL" id="AAOF01000003">
    <property type="protein sequence ID" value="EAR22505.1"/>
    <property type="molecule type" value="Genomic_DNA"/>
</dbReference>
<feature type="domain" description="AB hydrolase-1" evidence="1">
    <location>
        <begin position="102"/>
        <end position="173"/>
    </location>
</feature>
<dbReference type="Pfam" id="PF00561">
    <property type="entry name" value="Abhydrolase_1"/>
    <property type="match status" value="1"/>
</dbReference>
<proteinExistence type="predicted"/>
<organism evidence="2 3">
    <name type="scientific">Nitrococcus mobilis Nb-231</name>
    <dbReference type="NCBI Taxonomy" id="314278"/>
    <lineage>
        <taxon>Bacteria</taxon>
        <taxon>Pseudomonadati</taxon>
        <taxon>Pseudomonadota</taxon>
        <taxon>Gammaproteobacteria</taxon>
        <taxon>Chromatiales</taxon>
        <taxon>Ectothiorhodospiraceae</taxon>
        <taxon>Nitrococcus</taxon>
    </lineage>
</organism>
<evidence type="ECO:0000313" key="3">
    <source>
        <dbReference type="Proteomes" id="UP000003374"/>
    </source>
</evidence>
<evidence type="ECO:0000313" key="2">
    <source>
        <dbReference type="EMBL" id="EAR22505.1"/>
    </source>
</evidence>
<dbReference type="Proteomes" id="UP000003374">
    <property type="component" value="Unassembled WGS sequence"/>
</dbReference>
<accession>A4BPK4</accession>
<dbReference type="SUPFAM" id="SSF53474">
    <property type="entry name" value="alpha/beta-Hydrolases"/>
    <property type="match status" value="1"/>
</dbReference>
<dbReference type="RefSeq" id="WP_005002956.1">
    <property type="nucleotide sequence ID" value="NZ_CH672427.1"/>
</dbReference>
<dbReference type="InterPro" id="IPR000073">
    <property type="entry name" value="AB_hydrolase_1"/>
</dbReference>
<dbReference type="HOGENOM" id="CLU_074075_0_0_6"/>
<gene>
    <name evidence="2" type="ORF">NB231_12234</name>
</gene>
<reference evidence="2 3" key="1">
    <citation type="submission" date="2006-02" db="EMBL/GenBank/DDBJ databases">
        <authorList>
            <person name="Waterbury J."/>
            <person name="Ferriera S."/>
            <person name="Johnson J."/>
            <person name="Kravitz S."/>
            <person name="Halpern A."/>
            <person name="Remington K."/>
            <person name="Beeson K."/>
            <person name="Tran B."/>
            <person name="Rogers Y.-H."/>
            <person name="Friedman R."/>
            <person name="Venter J.C."/>
        </authorList>
    </citation>
    <scope>NUCLEOTIDE SEQUENCE [LARGE SCALE GENOMIC DNA]</scope>
    <source>
        <strain evidence="2 3">Nb-231</strain>
    </source>
</reference>
<dbReference type="AlphaFoldDB" id="A4BPK4"/>
<dbReference type="eggNOG" id="COG1073">
    <property type="taxonomic scope" value="Bacteria"/>
</dbReference>
<protein>
    <recommendedName>
        <fullName evidence="1">AB hydrolase-1 domain-containing protein</fullName>
    </recommendedName>
</protein>
<dbReference type="OrthoDB" id="5451115at2"/>
<sequence>MLVTGCATPGARLSETAEAHGFSLAAIDTGRYKLIVYLALRHDADEQPLHVYFSGDGTPWMQGRYPAADPSPRHALALRLMALDPAPSLQLNRPCYGHETMPEVCDPALWTYGRYSDQVVEAMSRGLDTARTRLGANKLVLIGYSGGGTLARLVAQRRDDVLALVTIAANLDHRRWTAHHQYLPLTRSLDPTTLLPLPSTILQWHLVGGHDHIVPAAVTRAGIRRESAAEIRVFTEFNHRCCWEQIWPQILAELRLALIRVGR</sequence>